<evidence type="ECO:0000313" key="1">
    <source>
        <dbReference type="EMBL" id="MQL99888.1"/>
    </source>
</evidence>
<protein>
    <submittedName>
        <fullName evidence="1">Uncharacterized protein</fullName>
    </submittedName>
</protein>
<reference evidence="1" key="1">
    <citation type="submission" date="2017-07" db="EMBL/GenBank/DDBJ databases">
        <title>Taro Niue Genome Assembly and Annotation.</title>
        <authorList>
            <person name="Atibalentja N."/>
            <person name="Keating K."/>
            <person name="Fields C.J."/>
        </authorList>
    </citation>
    <scope>NUCLEOTIDE SEQUENCE</scope>
    <source>
        <strain evidence="1">Niue_2</strain>
        <tissue evidence="1">Leaf</tissue>
    </source>
</reference>
<evidence type="ECO:0000313" key="2">
    <source>
        <dbReference type="Proteomes" id="UP000652761"/>
    </source>
</evidence>
<sequence>MLKLGERREKIIPNLPPLILFTLSTLGTSRRVALELEEPLQGATTSTTRIYTSFPLSSLTYFLANLHVAHTFPLTLGTNNPQKTTELFSFGRLKEEKTRSHLHPLCEAITPT</sequence>
<gene>
    <name evidence="1" type="ORF">Taro_032623</name>
</gene>
<comment type="caution">
    <text evidence="1">The sequence shown here is derived from an EMBL/GenBank/DDBJ whole genome shotgun (WGS) entry which is preliminary data.</text>
</comment>
<dbReference type="EMBL" id="NMUH01002426">
    <property type="protein sequence ID" value="MQL99888.1"/>
    <property type="molecule type" value="Genomic_DNA"/>
</dbReference>
<organism evidence="1 2">
    <name type="scientific">Colocasia esculenta</name>
    <name type="common">Wild taro</name>
    <name type="synonym">Arum esculentum</name>
    <dbReference type="NCBI Taxonomy" id="4460"/>
    <lineage>
        <taxon>Eukaryota</taxon>
        <taxon>Viridiplantae</taxon>
        <taxon>Streptophyta</taxon>
        <taxon>Embryophyta</taxon>
        <taxon>Tracheophyta</taxon>
        <taxon>Spermatophyta</taxon>
        <taxon>Magnoliopsida</taxon>
        <taxon>Liliopsida</taxon>
        <taxon>Araceae</taxon>
        <taxon>Aroideae</taxon>
        <taxon>Colocasieae</taxon>
        <taxon>Colocasia</taxon>
    </lineage>
</organism>
<dbReference type="AlphaFoldDB" id="A0A843VT43"/>
<keyword evidence="2" id="KW-1185">Reference proteome</keyword>
<accession>A0A843VT43</accession>
<name>A0A843VT43_COLES</name>
<proteinExistence type="predicted"/>
<dbReference type="Proteomes" id="UP000652761">
    <property type="component" value="Unassembled WGS sequence"/>
</dbReference>